<dbReference type="CDD" id="cd17324">
    <property type="entry name" value="MFS_NepI_like"/>
    <property type="match status" value="1"/>
</dbReference>
<feature type="transmembrane region" description="Helical" evidence="5">
    <location>
        <begin position="82"/>
        <end position="99"/>
    </location>
</feature>
<dbReference type="PROSITE" id="PS50850">
    <property type="entry name" value="MFS"/>
    <property type="match status" value="1"/>
</dbReference>
<name>A0A4R4UUS3_9PSEU</name>
<keyword evidence="4 5" id="KW-0472">Membrane</keyword>
<dbReference type="InterPro" id="IPR020846">
    <property type="entry name" value="MFS_dom"/>
</dbReference>
<dbReference type="SUPFAM" id="SSF103473">
    <property type="entry name" value="MFS general substrate transporter"/>
    <property type="match status" value="1"/>
</dbReference>
<dbReference type="Pfam" id="PF07690">
    <property type="entry name" value="MFS_1"/>
    <property type="match status" value="1"/>
</dbReference>
<feature type="transmembrane region" description="Helical" evidence="5">
    <location>
        <begin position="247"/>
        <end position="269"/>
    </location>
</feature>
<evidence type="ECO:0000313" key="8">
    <source>
        <dbReference type="Proteomes" id="UP000294744"/>
    </source>
</evidence>
<sequence>MTAVAPGTGHLSRALLFAAALCAGITVANIYLAQPIIGPVADTFGTSPQTAGIVVTAGMLGYSAGLLFVIPLGDSRDRRTMVGALSVLTALLLVGSSLAPSLPVLAVLTGLAAVTTVVPQILIPLIVQLADPAQRGTAMSWVQAGLITGIMGARVVSGQLAGLLGWRWVFAAAAVLTLVVGLWTVRVLPSDGERNSVSYWALLRSLPGYLRREPGLRRACLRQAGSFAAFNAVWTTLALVLTAPPHGLTVAEAGLVGLLGLLSAALAPVAGKMVDRRGPRLVGALGLTVLAFAALVLVLGTNSLTALLIGTAAVPIGLQVGQAANQNAALSVDPDAGGRLNTTFMLSTFLAGAIGSAAGSVTYGLHGWPGVCATALCFLALGGIGLRRIR</sequence>
<evidence type="ECO:0000256" key="2">
    <source>
        <dbReference type="ARBA" id="ARBA00022692"/>
    </source>
</evidence>
<feature type="transmembrane region" description="Helical" evidence="5">
    <location>
        <begin position="367"/>
        <end position="386"/>
    </location>
</feature>
<protein>
    <submittedName>
        <fullName evidence="7">MFS transporter</fullName>
    </submittedName>
</protein>
<keyword evidence="8" id="KW-1185">Reference proteome</keyword>
<gene>
    <name evidence="7" type="ORF">E1161_01675</name>
</gene>
<reference evidence="7 8" key="1">
    <citation type="submission" date="2019-03" db="EMBL/GenBank/DDBJ databases">
        <title>Draft genome sequences of novel Actinobacteria.</title>
        <authorList>
            <person name="Sahin N."/>
            <person name="Ay H."/>
            <person name="Saygin H."/>
        </authorList>
    </citation>
    <scope>NUCLEOTIDE SEQUENCE [LARGE SCALE GENOMIC DNA]</scope>
    <source>
        <strain evidence="7 8">16K404</strain>
    </source>
</reference>
<comment type="subcellular location">
    <subcellularLocation>
        <location evidence="1">Cell membrane</location>
        <topology evidence="1">Multi-pass membrane protein</topology>
    </subcellularLocation>
</comment>
<dbReference type="InterPro" id="IPR011701">
    <property type="entry name" value="MFS"/>
</dbReference>
<evidence type="ECO:0000313" key="7">
    <source>
        <dbReference type="EMBL" id="TDC96227.1"/>
    </source>
</evidence>
<dbReference type="Proteomes" id="UP000294744">
    <property type="component" value="Unassembled WGS sequence"/>
</dbReference>
<feature type="transmembrane region" description="Helical" evidence="5">
    <location>
        <begin position="168"/>
        <end position="188"/>
    </location>
</feature>
<evidence type="ECO:0000259" key="6">
    <source>
        <dbReference type="PROSITE" id="PS50850"/>
    </source>
</evidence>
<dbReference type="Gene3D" id="1.20.1250.20">
    <property type="entry name" value="MFS general substrate transporter like domains"/>
    <property type="match status" value="1"/>
</dbReference>
<organism evidence="7 8">
    <name type="scientific">Saccharopolyspora aridisoli</name>
    <dbReference type="NCBI Taxonomy" id="2530385"/>
    <lineage>
        <taxon>Bacteria</taxon>
        <taxon>Bacillati</taxon>
        <taxon>Actinomycetota</taxon>
        <taxon>Actinomycetes</taxon>
        <taxon>Pseudonocardiales</taxon>
        <taxon>Pseudonocardiaceae</taxon>
        <taxon>Saccharopolyspora</taxon>
    </lineage>
</organism>
<accession>A0A4R4UUS3</accession>
<feature type="transmembrane region" description="Helical" evidence="5">
    <location>
        <begin position="105"/>
        <end position="126"/>
    </location>
</feature>
<feature type="transmembrane region" description="Helical" evidence="5">
    <location>
        <begin position="138"/>
        <end position="156"/>
    </location>
</feature>
<keyword evidence="3 5" id="KW-1133">Transmembrane helix</keyword>
<comment type="caution">
    <text evidence="7">The sequence shown here is derived from an EMBL/GenBank/DDBJ whole genome shotgun (WGS) entry which is preliminary data.</text>
</comment>
<evidence type="ECO:0000256" key="5">
    <source>
        <dbReference type="SAM" id="Phobius"/>
    </source>
</evidence>
<feature type="transmembrane region" description="Helical" evidence="5">
    <location>
        <begin position="281"/>
        <end position="300"/>
    </location>
</feature>
<feature type="transmembrane region" description="Helical" evidence="5">
    <location>
        <begin position="12"/>
        <end position="31"/>
    </location>
</feature>
<dbReference type="PANTHER" id="PTHR42910:SF1">
    <property type="entry name" value="MAJOR FACILITATOR SUPERFAMILY (MFS) PROFILE DOMAIN-CONTAINING PROTEIN"/>
    <property type="match status" value="1"/>
</dbReference>
<dbReference type="EMBL" id="SMKV01000002">
    <property type="protein sequence ID" value="TDC96227.1"/>
    <property type="molecule type" value="Genomic_DNA"/>
</dbReference>
<dbReference type="PANTHER" id="PTHR42910">
    <property type="entry name" value="TRANSPORTER SCO4007-RELATED"/>
    <property type="match status" value="1"/>
</dbReference>
<dbReference type="RefSeq" id="WP_132618809.1">
    <property type="nucleotide sequence ID" value="NZ_SMKV01000002.1"/>
</dbReference>
<dbReference type="OrthoDB" id="9815356at2"/>
<evidence type="ECO:0000256" key="3">
    <source>
        <dbReference type="ARBA" id="ARBA00022989"/>
    </source>
</evidence>
<evidence type="ECO:0000256" key="4">
    <source>
        <dbReference type="ARBA" id="ARBA00023136"/>
    </source>
</evidence>
<feature type="transmembrane region" description="Helical" evidence="5">
    <location>
        <begin position="220"/>
        <end position="241"/>
    </location>
</feature>
<dbReference type="AlphaFoldDB" id="A0A4R4UUS3"/>
<feature type="domain" description="Major facilitator superfamily (MFS) profile" evidence="6">
    <location>
        <begin position="15"/>
        <end position="390"/>
    </location>
</feature>
<proteinExistence type="predicted"/>
<dbReference type="GO" id="GO:0022857">
    <property type="term" value="F:transmembrane transporter activity"/>
    <property type="evidence" value="ECO:0007669"/>
    <property type="project" value="InterPro"/>
</dbReference>
<dbReference type="InterPro" id="IPR036259">
    <property type="entry name" value="MFS_trans_sf"/>
</dbReference>
<keyword evidence="2 5" id="KW-0812">Transmembrane</keyword>
<dbReference type="GO" id="GO:0005886">
    <property type="term" value="C:plasma membrane"/>
    <property type="evidence" value="ECO:0007669"/>
    <property type="project" value="UniProtKB-SubCell"/>
</dbReference>
<evidence type="ECO:0000256" key="1">
    <source>
        <dbReference type="ARBA" id="ARBA00004651"/>
    </source>
</evidence>
<feature type="transmembrane region" description="Helical" evidence="5">
    <location>
        <begin position="51"/>
        <end position="70"/>
    </location>
</feature>